<feature type="transmembrane region" description="Helical" evidence="7">
    <location>
        <begin position="138"/>
        <end position="158"/>
    </location>
</feature>
<evidence type="ECO:0000256" key="1">
    <source>
        <dbReference type="ARBA" id="ARBA00004651"/>
    </source>
</evidence>
<evidence type="ECO:0000256" key="2">
    <source>
        <dbReference type="ARBA" id="ARBA00022448"/>
    </source>
</evidence>
<evidence type="ECO:0000256" key="3">
    <source>
        <dbReference type="ARBA" id="ARBA00022475"/>
    </source>
</evidence>
<accession>A0A9W6JZK0</accession>
<evidence type="ECO:0000313" key="9">
    <source>
        <dbReference type="EMBL" id="GLK84799.1"/>
    </source>
</evidence>
<comment type="function">
    <text evidence="7">Part of the tripartite ATP-independent periplasmic (TRAP) transport system.</text>
</comment>
<keyword evidence="2 7" id="KW-0813">Transport</keyword>
<organism evidence="9 10">
    <name type="scientific">Ancylobacter defluvii</name>
    <dbReference type="NCBI Taxonomy" id="1282440"/>
    <lineage>
        <taxon>Bacteria</taxon>
        <taxon>Pseudomonadati</taxon>
        <taxon>Pseudomonadota</taxon>
        <taxon>Alphaproteobacteria</taxon>
        <taxon>Hyphomicrobiales</taxon>
        <taxon>Xanthobacteraceae</taxon>
        <taxon>Ancylobacter</taxon>
    </lineage>
</organism>
<comment type="subunit">
    <text evidence="7">The complex comprises the extracytoplasmic solute receptor protein and the two transmembrane proteins.</text>
</comment>
<gene>
    <name evidence="9" type="ORF">GCM10017653_28690</name>
</gene>
<evidence type="ECO:0000256" key="7">
    <source>
        <dbReference type="RuleBase" id="RU369079"/>
    </source>
</evidence>
<dbReference type="GO" id="GO:0005886">
    <property type="term" value="C:plasma membrane"/>
    <property type="evidence" value="ECO:0007669"/>
    <property type="project" value="UniProtKB-SubCell"/>
</dbReference>
<proteinExistence type="inferred from homology"/>
<feature type="domain" description="Tripartite ATP-independent periplasmic transporters DctQ component" evidence="8">
    <location>
        <begin position="35"/>
        <end position="159"/>
    </location>
</feature>
<keyword evidence="7" id="KW-0997">Cell inner membrane</keyword>
<name>A0A9W6JZK0_9HYPH</name>
<evidence type="ECO:0000256" key="5">
    <source>
        <dbReference type="ARBA" id="ARBA00022989"/>
    </source>
</evidence>
<keyword evidence="3" id="KW-1003">Cell membrane</keyword>
<evidence type="ECO:0000313" key="10">
    <source>
        <dbReference type="Proteomes" id="UP001143330"/>
    </source>
</evidence>
<evidence type="ECO:0000259" key="8">
    <source>
        <dbReference type="Pfam" id="PF04290"/>
    </source>
</evidence>
<keyword evidence="5 7" id="KW-1133">Transmembrane helix</keyword>
<comment type="subcellular location">
    <subcellularLocation>
        <location evidence="7">Cell inner membrane</location>
        <topology evidence="7">Multi-pass membrane protein</topology>
    </subcellularLocation>
    <subcellularLocation>
        <location evidence="1">Cell membrane</location>
        <topology evidence="1">Multi-pass membrane protein</topology>
    </subcellularLocation>
</comment>
<feature type="transmembrane region" description="Helical" evidence="7">
    <location>
        <begin position="59"/>
        <end position="77"/>
    </location>
</feature>
<keyword evidence="6 7" id="KW-0472">Membrane</keyword>
<evidence type="ECO:0000256" key="4">
    <source>
        <dbReference type="ARBA" id="ARBA00022692"/>
    </source>
</evidence>
<dbReference type="RefSeq" id="WP_271180605.1">
    <property type="nucleotide sequence ID" value="NZ_BSFM01000014.1"/>
</dbReference>
<reference evidence="9" key="1">
    <citation type="journal article" date="2014" name="Int. J. Syst. Evol. Microbiol.">
        <title>Complete genome sequence of Corynebacterium casei LMG S-19264T (=DSM 44701T), isolated from a smear-ripened cheese.</title>
        <authorList>
            <consortium name="US DOE Joint Genome Institute (JGI-PGF)"/>
            <person name="Walter F."/>
            <person name="Albersmeier A."/>
            <person name="Kalinowski J."/>
            <person name="Ruckert C."/>
        </authorList>
    </citation>
    <scope>NUCLEOTIDE SEQUENCE</scope>
    <source>
        <strain evidence="9">VKM B-2789</strain>
    </source>
</reference>
<reference evidence="9" key="2">
    <citation type="submission" date="2023-01" db="EMBL/GenBank/DDBJ databases">
        <authorList>
            <person name="Sun Q."/>
            <person name="Evtushenko L."/>
        </authorList>
    </citation>
    <scope>NUCLEOTIDE SEQUENCE</scope>
    <source>
        <strain evidence="9">VKM B-2789</strain>
    </source>
</reference>
<keyword evidence="10" id="KW-1185">Reference proteome</keyword>
<comment type="caution">
    <text evidence="9">The sequence shown here is derived from an EMBL/GenBank/DDBJ whole genome shotgun (WGS) entry which is preliminary data.</text>
</comment>
<dbReference type="Pfam" id="PF04290">
    <property type="entry name" value="DctQ"/>
    <property type="match status" value="1"/>
</dbReference>
<sequence>MSAPTTPAGTGLARFGRAVHLGLNWAGMLALLVLLVSTGLGVIGRYFHIQGVTWSFEMLSIMFLWVIAVGTVLAEVVGENVSVDGTSSDRGPVFRTYHALVLLLVSAALARSGYAMLGRTGFMPTPVMRIPSWTMQGIVLFMGVGLGIIALLRLFRILR</sequence>
<dbReference type="AlphaFoldDB" id="A0A9W6JZK0"/>
<feature type="transmembrane region" description="Helical" evidence="7">
    <location>
        <begin position="97"/>
        <end position="117"/>
    </location>
</feature>
<dbReference type="EMBL" id="BSFM01000014">
    <property type="protein sequence ID" value="GLK84799.1"/>
    <property type="molecule type" value="Genomic_DNA"/>
</dbReference>
<dbReference type="Proteomes" id="UP001143330">
    <property type="component" value="Unassembled WGS sequence"/>
</dbReference>
<dbReference type="GO" id="GO:0022857">
    <property type="term" value="F:transmembrane transporter activity"/>
    <property type="evidence" value="ECO:0007669"/>
    <property type="project" value="UniProtKB-UniRule"/>
</dbReference>
<dbReference type="InterPro" id="IPR055348">
    <property type="entry name" value="DctQ"/>
</dbReference>
<keyword evidence="4 7" id="KW-0812">Transmembrane</keyword>
<evidence type="ECO:0000256" key="6">
    <source>
        <dbReference type="ARBA" id="ARBA00023136"/>
    </source>
</evidence>
<comment type="similarity">
    <text evidence="7">Belongs to the TRAP transporter small permease family.</text>
</comment>
<protein>
    <recommendedName>
        <fullName evidence="7">TRAP transporter small permease protein</fullName>
    </recommendedName>
</protein>
<feature type="transmembrane region" description="Helical" evidence="7">
    <location>
        <begin position="25"/>
        <end position="47"/>
    </location>
</feature>